<evidence type="ECO:0000313" key="2">
    <source>
        <dbReference type="Proteomes" id="UP000704712"/>
    </source>
</evidence>
<dbReference type="AlphaFoldDB" id="A0A8S9U5A3"/>
<protein>
    <recommendedName>
        <fullName evidence="3">Secreted RxLR effector peptide protein</fullName>
    </recommendedName>
</protein>
<evidence type="ECO:0008006" key="3">
    <source>
        <dbReference type="Google" id="ProtNLM"/>
    </source>
</evidence>
<name>A0A8S9U5A3_PHYIN</name>
<dbReference type="Proteomes" id="UP000704712">
    <property type="component" value="Unassembled WGS sequence"/>
</dbReference>
<accession>A0A8S9U5A3</accession>
<organism evidence="1 2">
    <name type="scientific">Phytophthora infestans</name>
    <name type="common">Potato late blight agent</name>
    <name type="synonym">Botrytis infestans</name>
    <dbReference type="NCBI Taxonomy" id="4787"/>
    <lineage>
        <taxon>Eukaryota</taxon>
        <taxon>Sar</taxon>
        <taxon>Stramenopiles</taxon>
        <taxon>Oomycota</taxon>
        <taxon>Peronosporomycetes</taxon>
        <taxon>Peronosporales</taxon>
        <taxon>Peronosporaceae</taxon>
        <taxon>Phytophthora</taxon>
    </lineage>
</organism>
<gene>
    <name evidence="1" type="ORF">GN958_ATG14589</name>
</gene>
<evidence type="ECO:0000313" key="1">
    <source>
        <dbReference type="EMBL" id="KAF4136225.1"/>
    </source>
</evidence>
<proteinExistence type="predicted"/>
<reference evidence="1" key="1">
    <citation type="submission" date="2020-03" db="EMBL/GenBank/DDBJ databases">
        <title>Hybrid Assembly of Korean Phytophthora infestans isolates.</title>
        <authorList>
            <person name="Prokchorchik M."/>
            <person name="Lee Y."/>
            <person name="Seo J."/>
            <person name="Cho J.-H."/>
            <person name="Park Y.-E."/>
            <person name="Jang D.-C."/>
            <person name="Im J.-S."/>
            <person name="Choi J.-G."/>
            <person name="Park H.-J."/>
            <person name="Lee G.-B."/>
            <person name="Lee Y.-G."/>
            <person name="Hong S.-Y."/>
            <person name="Cho K."/>
            <person name="Sohn K.H."/>
        </authorList>
    </citation>
    <scope>NUCLEOTIDE SEQUENCE</scope>
    <source>
        <strain evidence="1">KR_2_A2</strain>
    </source>
</reference>
<sequence length="714" mass="80462">MLAVPVFYSCGQGLASEASKEPTYKPVISKFLRSKAMSKTSLRTFLNCFVLLSILVLLEPVGGGPVSTTVSNRSVLSNETSNGAVNADINRMQTWSAKDDEYDTSEERVDIKVPGAEKLKGLITSGTTKLKKFASRVKNRLAFNNQKGTEDSVAKLGVGAMESKRTDTALAQSVITINNKRPELNEEAFHSALTAKYDVEALTKILVDAQRPGASKVATMVEAIQFDNWVTQKKTAGDIYNLLKLNVEDVDVLVNPLLPTWISFVKTKLKEDPYDFLLLKLAKQYEEDALHKRLIAASTTASTRDIASGLEFAQIKKWLTTGKAEDDVLKISLVPADKELGLLKHPALQTFISYATKHHTLDPYEFLVLKLAKRHGEDELPKMLVRAKSDSDLVSMAVKLESTQFKIWKEKGKTSDEFFKMLRLDTDQSIDTLKSPGLVSWFSYVKKISENPTEVLYRKLEIRFSDAEILKMFFAGRKDGTLKFSLGPMVRLIKGNWLGQKKTAEDVFTDLSLHKDGINFFENPILVTWFTYVKSMHKEEADNVMSSVMTKYYDDETLKKMVTHSSITGNLKATAAQVASALWLREGMSAHEAFKVLRLRGKGDNALLDPAFGTWVSYFNKLQRKKMNQDEYAIIAELSKHFDNDLDLARALCAVANKNPDLDTAQTITSLQNLQFKQWIQKKQWNAKDLRYADLKYTGVYLSFYRFSHTTREK</sequence>
<dbReference type="EMBL" id="JAACNO010001983">
    <property type="protein sequence ID" value="KAF4136225.1"/>
    <property type="molecule type" value="Genomic_DNA"/>
</dbReference>
<comment type="caution">
    <text evidence="1">The sequence shown here is derived from an EMBL/GenBank/DDBJ whole genome shotgun (WGS) entry which is preliminary data.</text>
</comment>